<keyword evidence="3" id="KW-1185">Reference proteome</keyword>
<name>A0A078BAL7_STYLE</name>
<evidence type="ECO:0000313" key="3">
    <source>
        <dbReference type="Proteomes" id="UP000039865"/>
    </source>
</evidence>
<dbReference type="Pfam" id="PF04488">
    <property type="entry name" value="Gly_transf_sug"/>
    <property type="match status" value="1"/>
</dbReference>
<evidence type="ECO:0000313" key="2">
    <source>
        <dbReference type="EMBL" id="CDW91610.1"/>
    </source>
</evidence>
<keyword evidence="1" id="KW-0808">Transferase</keyword>
<dbReference type="InParanoid" id="A0A078BAL7"/>
<dbReference type="Gene3D" id="3.90.550.20">
    <property type="match status" value="1"/>
</dbReference>
<reference evidence="2 3" key="1">
    <citation type="submission" date="2014-06" db="EMBL/GenBank/DDBJ databases">
        <authorList>
            <person name="Swart Estienne"/>
        </authorList>
    </citation>
    <scope>NUCLEOTIDE SEQUENCE [LARGE SCALE GENOMIC DNA]</scope>
    <source>
        <strain evidence="2 3">130c</strain>
    </source>
</reference>
<dbReference type="PANTHER" id="PTHR32385">
    <property type="entry name" value="MANNOSYL PHOSPHORYLINOSITOL CERAMIDE SYNTHASE"/>
    <property type="match status" value="1"/>
</dbReference>
<dbReference type="InterPro" id="IPR007577">
    <property type="entry name" value="GlycoTrfase_DXD_sugar-bd_CS"/>
</dbReference>
<dbReference type="GO" id="GO:0000030">
    <property type="term" value="F:mannosyltransferase activity"/>
    <property type="evidence" value="ECO:0007669"/>
    <property type="project" value="TreeGrafter"/>
</dbReference>
<accession>A0A078BAL7</accession>
<dbReference type="PANTHER" id="PTHR32385:SF15">
    <property type="entry name" value="INOSITOL PHOSPHOCERAMIDE MANNOSYLTRANSFERASE 1"/>
    <property type="match status" value="1"/>
</dbReference>
<evidence type="ECO:0000256" key="1">
    <source>
        <dbReference type="ARBA" id="ARBA00022679"/>
    </source>
</evidence>
<dbReference type="AlphaFoldDB" id="A0A078BAL7"/>
<dbReference type="InterPro" id="IPR029044">
    <property type="entry name" value="Nucleotide-diphossugar_trans"/>
</dbReference>
<dbReference type="InterPro" id="IPR051706">
    <property type="entry name" value="Glycosyltransferase_domain"/>
</dbReference>
<proteinExistence type="predicted"/>
<gene>
    <name evidence="2" type="primary">Contig17464.g18576</name>
    <name evidence="2" type="ORF">STYLEM_20768</name>
</gene>
<dbReference type="Proteomes" id="UP000039865">
    <property type="component" value="Unassembled WGS sequence"/>
</dbReference>
<protein>
    <submittedName>
        <fullName evidence="2">Uncharacterized protein</fullName>
    </submittedName>
</protein>
<dbReference type="GO" id="GO:0016020">
    <property type="term" value="C:membrane"/>
    <property type="evidence" value="ECO:0007669"/>
    <property type="project" value="GOC"/>
</dbReference>
<dbReference type="SUPFAM" id="SSF53448">
    <property type="entry name" value="Nucleotide-diphospho-sugar transferases"/>
    <property type="match status" value="1"/>
</dbReference>
<organism evidence="2 3">
    <name type="scientific">Stylonychia lemnae</name>
    <name type="common">Ciliate</name>
    <dbReference type="NCBI Taxonomy" id="5949"/>
    <lineage>
        <taxon>Eukaryota</taxon>
        <taxon>Sar</taxon>
        <taxon>Alveolata</taxon>
        <taxon>Ciliophora</taxon>
        <taxon>Intramacronucleata</taxon>
        <taxon>Spirotrichea</taxon>
        <taxon>Stichotrichia</taxon>
        <taxon>Sporadotrichida</taxon>
        <taxon>Oxytrichidae</taxon>
        <taxon>Stylonychinae</taxon>
        <taxon>Stylonychia</taxon>
    </lineage>
</organism>
<sequence>MLQREINRNQMKKKSINNQSLIQYSKNLKALEDPNLYYRKVYKKSNETRIPLITHRVWITSKEQPLELTKFLREQLLQNLNITYQNLDQSAAQRGLNWTHYLWIQDINQLPETVQLFQSLGVIVKELKDLKLFDDRAKFQFDFYLQDSKAAAAASDLMRGVVVAEYGGIYFDNDFVIDEWDYNINYLFDYFGISLYLWQARFTINGFFAAKKGHPIVVHYMEQMKDSFSLIEEERPHYMNECIFKTTAMIMFGTGPSSLGATAYNFISQDGNQDYIIFEYGQMSVTSTTMIDEFGVQKPVIIKLNGRDGYSASWLNDFRDYQKFGWSDLNEYN</sequence>
<dbReference type="GO" id="GO:0051999">
    <property type="term" value="P:mannosyl-inositol phosphorylceramide biosynthetic process"/>
    <property type="evidence" value="ECO:0007669"/>
    <property type="project" value="TreeGrafter"/>
</dbReference>
<dbReference type="EMBL" id="CCKQ01019598">
    <property type="protein sequence ID" value="CDW91610.1"/>
    <property type="molecule type" value="Genomic_DNA"/>
</dbReference>